<gene>
    <name evidence="1" type="ORF">HPB50_027419</name>
</gene>
<protein>
    <submittedName>
        <fullName evidence="1">Uncharacterized protein</fullName>
    </submittedName>
</protein>
<evidence type="ECO:0000313" key="2">
    <source>
        <dbReference type="Proteomes" id="UP000821845"/>
    </source>
</evidence>
<proteinExistence type="predicted"/>
<name>A0ACB7SIK3_HYAAI</name>
<dbReference type="EMBL" id="CM023484">
    <property type="protein sequence ID" value="KAH6934708.1"/>
    <property type="molecule type" value="Genomic_DNA"/>
</dbReference>
<comment type="caution">
    <text evidence="1">The sequence shown here is derived from an EMBL/GenBank/DDBJ whole genome shotgun (WGS) entry which is preliminary data.</text>
</comment>
<dbReference type="Proteomes" id="UP000821845">
    <property type="component" value="Chromosome 4"/>
</dbReference>
<evidence type="ECO:0000313" key="1">
    <source>
        <dbReference type="EMBL" id="KAH6934708.1"/>
    </source>
</evidence>
<organism evidence="1 2">
    <name type="scientific">Hyalomma asiaticum</name>
    <name type="common">Tick</name>
    <dbReference type="NCBI Taxonomy" id="266040"/>
    <lineage>
        <taxon>Eukaryota</taxon>
        <taxon>Metazoa</taxon>
        <taxon>Ecdysozoa</taxon>
        <taxon>Arthropoda</taxon>
        <taxon>Chelicerata</taxon>
        <taxon>Arachnida</taxon>
        <taxon>Acari</taxon>
        <taxon>Parasitiformes</taxon>
        <taxon>Ixodida</taxon>
        <taxon>Ixodoidea</taxon>
        <taxon>Ixodidae</taxon>
        <taxon>Hyalomminae</taxon>
        <taxon>Hyalomma</taxon>
    </lineage>
</organism>
<keyword evidence="2" id="KW-1185">Reference proteome</keyword>
<sequence length="212" mass="22996">MTLGASSRGAPELAACCAMRSIIHKRHGGQRRRCRGFGVCTQCITGRGVGDANACVPTLPACVARCPGAGTTGPPGVSISHHLFAAALTYNVAYETEVARRRQCWHAREDSNKRTGGAGRGPRVKTNGTKEKQNKKEDEPAPRTEYGLTEEQVAEFKEAFMLFDKDSDGRITSSELGIVMRSLGQRPTETELRNMVTLVDTDEFVTILTAPK</sequence>
<reference evidence="1" key="1">
    <citation type="submission" date="2020-05" db="EMBL/GenBank/DDBJ databases">
        <title>Large-scale comparative analyses of tick genomes elucidate their genetic diversity and vector capacities.</title>
        <authorList>
            <person name="Jia N."/>
            <person name="Wang J."/>
            <person name="Shi W."/>
            <person name="Du L."/>
            <person name="Sun Y."/>
            <person name="Zhan W."/>
            <person name="Jiang J."/>
            <person name="Wang Q."/>
            <person name="Zhang B."/>
            <person name="Ji P."/>
            <person name="Sakyi L.B."/>
            <person name="Cui X."/>
            <person name="Yuan T."/>
            <person name="Jiang B."/>
            <person name="Yang W."/>
            <person name="Lam T.T.-Y."/>
            <person name="Chang Q."/>
            <person name="Ding S."/>
            <person name="Wang X."/>
            <person name="Zhu J."/>
            <person name="Ruan X."/>
            <person name="Zhao L."/>
            <person name="Wei J."/>
            <person name="Que T."/>
            <person name="Du C."/>
            <person name="Cheng J."/>
            <person name="Dai P."/>
            <person name="Han X."/>
            <person name="Huang E."/>
            <person name="Gao Y."/>
            <person name="Liu J."/>
            <person name="Shao H."/>
            <person name="Ye R."/>
            <person name="Li L."/>
            <person name="Wei W."/>
            <person name="Wang X."/>
            <person name="Wang C."/>
            <person name="Yang T."/>
            <person name="Huo Q."/>
            <person name="Li W."/>
            <person name="Guo W."/>
            <person name="Chen H."/>
            <person name="Zhou L."/>
            <person name="Ni X."/>
            <person name="Tian J."/>
            <person name="Zhou Y."/>
            <person name="Sheng Y."/>
            <person name="Liu T."/>
            <person name="Pan Y."/>
            <person name="Xia L."/>
            <person name="Li J."/>
            <person name="Zhao F."/>
            <person name="Cao W."/>
        </authorList>
    </citation>
    <scope>NUCLEOTIDE SEQUENCE</scope>
    <source>
        <strain evidence="1">Hyas-2018</strain>
    </source>
</reference>
<accession>A0ACB7SIK3</accession>